<dbReference type="PANTHER" id="PTHR47425:SF2">
    <property type="entry name" value="FARB-RELATED"/>
    <property type="match status" value="1"/>
</dbReference>
<gene>
    <name evidence="1" type="ORF">ATNIH1004_004673</name>
</gene>
<dbReference type="AlphaFoldDB" id="A0A5M9MPF0"/>
<organism evidence="1 2">
    <name type="scientific">Aspergillus tanneri</name>
    <dbReference type="NCBI Taxonomy" id="1220188"/>
    <lineage>
        <taxon>Eukaryota</taxon>
        <taxon>Fungi</taxon>
        <taxon>Dikarya</taxon>
        <taxon>Ascomycota</taxon>
        <taxon>Pezizomycotina</taxon>
        <taxon>Eurotiomycetes</taxon>
        <taxon>Eurotiomycetidae</taxon>
        <taxon>Eurotiales</taxon>
        <taxon>Aspergillaceae</taxon>
        <taxon>Aspergillus</taxon>
        <taxon>Aspergillus subgen. Circumdati</taxon>
    </lineage>
</organism>
<dbReference type="EMBL" id="QUQM01000003">
    <property type="protein sequence ID" value="KAA8648788.1"/>
    <property type="molecule type" value="Genomic_DNA"/>
</dbReference>
<evidence type="ECO:0000313" key="2">
    <source>
        <dbReference type="Proteomes" id="UP000324241"/>
    </source>
</evidence>
<dbReference type="GeneID" id="54327375"/>
<dbReference type="RefSeq" id="XP_033428149.1">
    <property type="nucleotide sequence ID" value="XM_033569343.1"/>
</dbReference>
<reference evidence="1 2" key="1">
    <citation type="submission" date="2019-08" db="EMBL/GenBank/DDBJ databases">
        <title>The genome sequence of a newly discovered highly antifungal drug resistant Aspergillus species, Aspergillus tanneri NIH 1004.</title>
        <authorList>
            <person name="Mounaud S."/>
            <person name="Singh I."/>
            <person name="Joardar V."/>
            <person name="Pakala S."/>
            <person name="Pakala S."/>
            <person name="Venepally P."/>
            <person name="Chung J.K."/>
            <person name="Losada L."/>
            <person name="Nierman W.C."/>
        </authorList>
    </citation>
    <scope>NUCLEOTIDE SEQUENCE [LARGE SCALE GENOMIC DNA]</scope>
    <source>
        <strain evidence="1 2">NIH1004</strain>
    </source>
</reference>
<comment type="caution">
    <text evidence="1">The sequence shown here is derived from an EMBL/GenBank/DDBJ whole genome shotgun (WGS) entry which is preliminary data.</text>
</comment>
<protein>
    <recommendedName>
        <fullName evidence="3">Transcription factor domain-containing protein</fullName>
    </recommendedName>
</protein>
<sequence length="383" mass="43644">MLLAASCSYQIDIAKQCGFESLVSDERYYTRVPSGIEDGPLDISRVTLLLSYYSLYSEITTNSKWLRIAITHAKSQKVHRYSCPLIQTKRDRSELKRVWCRIRDRIISLGVNRPIQIAAEFGLNNLGLTIDNLAVEIFHSEVYRTETKSALCRVLSRLVPFCSTVTKLLTIVYPTTQALSWSVQDHGVELARLEEAKSSLLQWELDWMMPMDGKCPYLHSSLVLYTNLTALYYYSARTALCNYKCLKIGETRSPKEHGEEQLVTCRTELMKATGSTAQKIKPILTSGVADKLPISAVVYTVMLHILLSAKAQLSISPEDKQYYEVILLFFMEIYRHYSFRYYTKRTLAVTSAALQLCQHPSIRLQVRTQIDEGTALPTCLSFI</sequence>
<dbReference type="PANTHER" id="PTHR47425">
    <property type="entry name" value="FARB-RELATED"/>
    <property type="match status" value="1"/>
</dbReference>
<dbReference type="InterPro" id="IPR052761">
    <property type="entry name" value="Fungal_Detox/Toxin_TFs"/>
</dbReference>
<dbReference type="CDD" id="cd12148">
    <property type="entry name" value="fungal_TF_MHR"/>
    <property type="match status" value="1"/>
</dbReference>
<name>A0A5M9MPF0_9EURO</name>
<dbReference type="OrthoDB" id="4161332at2759"/>
<accession>A0A5M9MPF0</accession>
<proteinExistence type="predicted"/>
<dbReference type="Proteomes" id="UP000324241">
    <property type="component" value="Unassembled WGS sequence"/>
</dbReference>
<evidence type="ECO:0000313" key="1">
    <source>
        <dbReference type="EMBL" id="KAA8648788.1"/>
    </source>
</evidence>
<evidence type="ECO:0008006" key="3">
    <source>
        <dbReference type="Google" id="ProtNLM"/>
    </source>
</evidence>